<evidence type="ECO:0000256" key="4">
    <source>
        <dbReference type="ARBA" id="ARBA00023136"/>
    </source>
</evidence>
<accession>A0A1M4UEG3</accession>
<keyword evidence="8" id="KW-1185">Reference proteome</keyword>
<keyword evidence="7" id="KW-0436">Ligase</keyword>
<feature type="transmembrane region" description="Helical" evidence="5">
    <location>
        <begin position="204"/>
        <end position="233"/>
    </location>
</feature>
<feature type="transmembrane region" description="Helical" evidence="5">
    <location>
        <begin position="323"/>
        <end position="344"/>
    </location>
</feature>
<feature type="transmembrane region" description="Helical" evidence="5">
    <location>
        <begin position="36"/>
        <end position="53"/>
    </location>
</feature>
<evidence type="ECO:0000256" key="1">
    <source>
        <dbReference type="ARBA" id="ARBA00004141"/>
    </source>
</evidence>
<dbReference type="OrthoDB" id="9806320at2"/>
<organism evidence="7 8">
    <name type="scientific">Schwartzia succinivorans DSM 10502</name>
    <dbReference type="NCBI Taxonomy" id="1123243"/>
    <lineage>
        <taxon>Bacteria</taxon>
        <taxon>Bacillati</taxon>
        <taxon>Bacillota</taxon>
        <taxon>Negativicutes</taxon>
        <taxon>Selenomonadales</taxon>
        <taxon>Selenomonadaceae</taxon>
        <taxon>Schwartzia</taxon>
    </lineage>
</organism>
<feature type="transmembrane region" description="Helical" evidence="5">
    <location>
        <begin position="278"/>
        <end position="303"/>
    </location>
</feature>
<reference evidence="7 8" key="1">
    <citation type="submission" date="2016-11" db="EMBL/GenBank/DDBJ databases">
        <authorList>
            <person name="Jaros S."/>
            <person name="Januszkiewicz K."/>
            <person name="Wedrychowicz H."/>
        </authorList>
    </citation>
    <scope>NUCLEOTIDE SEQUENCE [LARGE SCALE GENOMIC DNA]</scope>
    <source>
        <strain evidence="7 8">DSM 10502</strain>
    </source>
</reference>
<feature type="transmembrane region" description="Helical" evidence="5">
    <location>
        <begin position="94"/>
        <end position="112"/>
    </location>
</feature>
<evidence type="ECO:0000256" key="5">
    <source>
        <dbReference type="SAM" id="Phobius"/>
    </source>
</evidence>
<name>A0A1M4UEG3_9FIRM</name>
<dbReference type="Pfam" id="PF04932">
    <property type="entry name" value="Wzy_C"/>
    <property type="match status" value="1"/>
</dbReference>
<proteinExistence type="predicted"/>
<evidence type="ECO:0000313" key="8">
    <source>
        <dbReference type="Proteomes" id="UP000184404"/>
    </source>
</evidence>
<feature type="transmembrane region" description="Helical" evidence="5">
    <location>
        <begin position="239"/>
        <end position="257"/>
    </location>
</feature>
<gene>
    <name evidence="7" type="ORF">SAMN02745190_00624</name>
</gene>
<dbReference type="AlphaFoldDB" id="A0A1M4UEG3"/>
<feature type="transmembrane region" description="Helical" evidence="5">
    <location>
        <begin position="365"/>
        <end position="383"/>
    </location>
</feature>
<feature type="transmembrane region" description="Helical" evidence="5">
    <location>
        <begin position="65"/>
        <end position="82"/>
    </location>
</feature>
<dbReference type="EMBL" id="FQUG01000003">
    <property type="protein sequence ID" value="SHE54987.1"/>
    <property type="molecule type" value="Genomic_DNA"/>
</dbReference>
<dbReference type="STRING" id="1123243.SAMN02745190_00624"/>
<feature type="transmembrane region" description="Helical" evidence="5">
    <location>
        <begin position="389"/>
        <end position="407"/>
    </location>
</feature>
<feature type="transmembrane region" description="Helical" evidence="5">
    <location>
        <begin position="124"/>
        <end position="144"/>
    </location>
</feature>
<keyword evidence="3 5" id="KW-1133">Transmembrane helix</keyword>
<comment type="subcellular location">
    <subcellularLocation>
        <location evidence="1">Membrane</location>
        <topology evidence="1">Multi-pass membrane protein</topology>
    </subcellularLocation>
</comment>
<evidence type="ECO:0000313" key="7">
    <source>
        <dbReference type="EMBL" id="SHE54987.1"/>
    </source>
</evidence>
<evidence type="ECO:0000256" key="3">
    <source>
        <dbReference type="ARBA" id="ARBA00022989"/>
    </source>
</evidence>
<dbReference type="InterPro" id="IPR007016">
    <property type="entry name" value="O-antigen_ligase-rel_domated"/>
</dbReference>
<dbReference type="Proteomes" id="UP000184404">
    <property type="component" value="Unassembled WGS sequence"/>
</dbReference>
<dbReference type="PANTHER" id="PTHR37422">
    <property type="entry name" value="TEICHURONIC ACID BIOSYNTHESIS PROTEIN TUAE"/>
    <property type="match status" value="1"/>
</dbReference>
<protein>
    <submittedName>
        <fullName evidence="7">O-antigen ligase</fullName>
    </submittedName>
</protein>
<evidence type="ECO:0000259" key="6">
    <source>
        <dbReference type="Pfam" id="PF04932"/>
    </source>
</evidence>
<keyword evidence="4 5" id="KW-0472">Membrane</keyword>
<feature type="domain" description="O-antigen ligase-related" evidence="6">
    <location>
        <begin position="204"/>
        <end position="340"/>
    </location>
</feature>
<dbReference type="RefSeq" id="WP_094756436.1">
    <property type="nucleotide sequence ID" value="NZ_FQUG01000003.1"/>
</dbReference>
<dbReference type="GO" id="GO:0016020">
    <property type="term" value="C:membrane"/>
    <property type="evidence" value="ECO:0007669"/>
    <property type="project" value="UniProtKB-SubCell"/>
</dbReference>
<dbReference type="PANTHER" id="PTHR37422:SF13">
    <property type="entry name" value="LIPOPOLYSACCHARIDE BIOSYNTHESIS PROTEIN PA4999-RELATED"/>
    <property type="match status" value="1"/>
</dbReference>
<dbReference type="InterPro" id="IPR051533">
    <property type="entry name" value="WaaL-like"/>
</dbReference>
<evidence type="ECO:0000256" key="2">
    <source>
        <dbReference type="ARBA" id="ARBA00022692"/>
    </source>
</evidence>
<feature type="transmembrane region" description="Helical" evidence="5">
    <location>
        <begin position="173"/>
        <end position="192"/>
    </location>
</feature>
<keyword evidence="2 5" id="KW-0812">Transmembrane</keyword>
<sequence>MRDLKAMRRKRNLMSIEGLAFKAFQAEAFLVALSPTAATIAMLISFLLWLICWKMDDDVHFRHFSFDKPLLVFVIISGLSVLVSPDKAFSFYNYYNLVGAYAITYIVAGQLVRTEERLRSILEAFAVSAAIVVLYGFYQFIFGIDISAMKWVDGNAFPELSKRIFSTWENPNILAGYLNEVICMVFAFFVTLEDKKAKWMTAGMILCLVACLAMTYARGACLAIAVVIGLYGLVKDRRILAGLFGVGFLMLLIDPMLAERLSSVFTQTDTSSEMRLALWESSVDMICDHPILGIGWGAYWMVYPEYDFYINDATVRIVHAHNMYLNYAVEVGVFGAAAFLWYFFGTMIQAFWKAPNSDNSSMLVGAFRLGIGLALLSVAFGGLTDDVLFNIPTSMLLWMLCGLGAAAREITPQKV</sequence>
<dbReference type="GO" id="GO:0016874">
    <property type="term" value="F:ligase activity"/>
    <property type="evidence" value="ECO:0007669"/>
    <property type="project" value="UniProtKB-KW"/>
</dbReference>